<reference evidence="3 4" key="1">
    <citation type="journal article" date="2016" name="Nat. Commun.">
        <title>Thousands of microbial genomes shed light on interconnected biogeochemical processes in an aquifer system.</title>
        <authorList>
            <person name="Anantharaman K."/>
            <person name="Brown C.T."/>
            <person name="Hug L.A."/>
            <person name="Sharon I."/>
            <person name="Castelle C.J."/>
            <person name="Probst A.J."/>
            <person name="Thomas B.C."/>
            <person name="Singh A."/>
            <person name="Wilkins M.J."/>
            <person name="Karaoz U."/>
            <person name="Brodie E.L."/>
            <person name="Williams K.H."/>
            <person name="Hubbard S.S."/>
            <person name="Banfield J.F."/>
        </authorList>
    </citation>
    <scope>NUCLEOTIDE SEQUENCE [LARGE SCALE GENOMIC DNA]</scope>
</reference>
<evidence type="ECO:0000256" key="2">
    <source>
        <dbReference type="ARBA" id="ARBA00022729"/>
    </source>
</evidence>
<accession>A0A1G1KSL4</accession>
<evidence type="ECO:0000256" key="1">
    <source>
        <dbReference type="ARBA" id="ARBA00009091"/>
    </source>
</evidence>
<dbReference type="GO" id="GO:0050821">
    <property type="term" value="P:protein stabilization"/>
    <property type="evidence" value="ECO:0007669"/>
    <property type="project" value="TreeGrafter"/>
</dbReference>
<organism evidence="3 4">
    <name type="scientific">Candidatus Danuiimicrobium aquiferis</name>
    <dbReference type="NCBI Taxonomy" id="1801832"/>
    <lineage>
        <taxon>Bacteria</taxon>
        <taxon>Pseudomonadati</taxon>
        <taxon>Candidatus Omnitrophota</taxon>
        <taxon>Candidatus Danuiimicrobium</taxon>
    </lineage>
</organism>
<keyword evidence="2" id="KW-0732">Signal</keyword>
<dbReference type="GO" id="GO:0005829">
    <property type="term" value="C:cytosol"/>
    <property type="evidence" value="ECO:0007669"/>
    <property type="project" value="TreeGrafter"/>
</dbReference>
<dbReference type="Gene3D" id="3.30.910.20">
    <property type="entry name" value="Skp domain"/>
    <property type="match status" value="1"/>
</dbReference>
<sequence length="189" mass="22119">MKQSRRIKNGYILIVTLFMMSLLGPPDVFSAETEKFKIATVDIGKVFDEYEKTKEFDQRFQNEGKIKQEERDAIVYEIRRLRDEMALLAEDAKKTKQSAIDEKMKELDKFDEGVNLAMKEKRNKAVQDVFQDIEGTLQQYGERKGYDFILNERAVLYRRKDCDVTPDILREVNSRYQKTPKKEAGATSL</sequence>
<comment type="similarity">
    <text evidence="1">Belongs to the Skp family.</text>
</comment>
<dbReference type="InterPro" id="IPR024930">
    <property type="entry name" value="Skp_dom_sf"/>
</dbReference>
<dbReference type="InterPro" id="IPR005632">
    <property type="entry name" value="Chaperone_Skp"/>
</dbReference>
<dbReference type="Pfam" id="PF03938">
    <property type="entry name" value="OmpH"/>
    <property type="match status" value="1"/>
</dbReference>
<comment type="caution">
    <text evidence="3">The sequence shown here is derived from an EMBL/GenBank/DDBJ whole genome shotgun (WGS) entry which is preliminary data.</text>
</comment>
<dbReference type="PANTHER" id="PTHR35089">
    <property type="entry name" value="CHAPERONE PROTEIN SKP"/>
    <property type="match status" value="1"/>
</dbReference>
<proteinExistence type="inferred from homology"/>
<protein>
    <recommendedName>
        <fullName evidence="5">Molecular chaperone Skp</fullName>
    </recommendedName>
</protein>
<evidence type="ECO:0000313" key="3">
    <source>
        <dbReference type="EMBL" id="OGW95900.1"/>
    </source>
</evidence>
<evidence type="ECO:0008006" key="5">
    <source>
        <dbReference type="Google" id="ProtNLM"/>
    </source>
</evidence>
<dbReference type="SMART" id="SM00935">
    <property type="entry name" value="OmpH"/>
    <property type="match status" value="1"/>
</dbReference>
<dbReference type="Proteomes" id="UP000178187">
    <property type="component" value="Unassembled WGS sequence"/>
</dbReference>
<dbReference type="PANTHER" id="PTHR35089:SF1">
    <property type="entry name" value="CHAPERONE PROTEIN SKP"/>
    <property type="match status" value="1"/>
</dbReference>
<dbReference type="AlphaFoldDB" id="A0A1G1KSL4"/>
<dbReference type="EMBL" id="MHFR01000056">
    <property type="protein sequence ID" value="OGW95900.1"/>
    <property type="molecule type" value="Genomic_DNA"/>
</dbReference>
<dbReference type="SUPFAM" id="SSF111384">
    <property type="entry name" value="OmpH-like"/>
    <property type="match status" value="1"/>
</dbReference>
<gene>
    <name evidence="3" type="ORF">A3G33_03775</name>
</gene>
<evidence type="ECO:0000313" key="4">
    <source>
        <dbReference type="Proteomes" id="UP000178187"/>
    </source>
</evidence>
<dbReference type="GO" id="GO:0051082">
    <property type="term" value="F:unfolded protein binding"/>
    <property type="evidence" value="ECO:0007669"/>
    <property type="project" value="InterPro"/>
</dbReference>
<name>A0A1G1KSL4_9BACT</name>